<feature type="region of interest" description="Disordered" evidence="1">
    <location>
        <begin position="1"/>
        <end position="31"/>
    </location>
</feature>
<dbReference type="Proteomes" id="UP001172788">
    <property type="component" value="Unassembled WGS sequence"/>
</dbReference>
<feature type="compositionally biased region" description="Basic and acidic residues" evidence="1">
    <location>
        <begin position="14"/>
        <end position="25"/>
    </location>
</feature>
<comment type="caution">
    <text evidence="2">The sequence shown here is derived from an EMBL/GenBank/DDBJ whole genome shotgun (WGS) entry which is preliminary data.</text>
</comment>
<organism evidence="2 5">
    <name type="scientific">Pandoraea cepalis</name>
    <dbReference type="NCBI Taxonomy" id="2508294"/>
    <lineage>
        <taxon>Bacteria</taxon>
        <taxon>Pseudomonadati</taxon>
        <taxon>Pseudomonadota</taxon>
        <taxon>Betaproteobacteria</taxon>
        <taxon>Burkholderiales</taxon>
        <taxon>Burkholderiaceae</taxon>
        <taxon>Pandoraea</taxon>
    </lineage>
</organism>
<accession>A0AAW7MTC6</accession>
<dbReference type="AlphaFoldDB" id="A0AAW7MTC6"/>
<protein>
    <submittedName>
        <fullName evidence="2">Uncharacterized protein</fullName>
    </submittedName>
</protein>
<evidence type="ECO:0000313" key="5">
    <source>
        <dbReference type="Proteomes" id="UP001172791"/>
    </source>
</evidence>
<name>A0AAW7MTC6_9BURK</name>
<reference evidence="2" key="1">
    <citation type="submission" date="2018-04" db="EMBL/GenBank/DDBJ databases">
        <authorList>
            <person name="Jy Z."/>
        </authorList>
    </citation>
    <scope>NUCLEOTIDE SEQUENCE</scope>
    <source>
        <strain evidence="3">AS13</strain>
        <strain evidence="2">LA18</strain>
    </source>
</reference>
<evidence type="ECO:0000313" key="3">
    <source>
        <dbReference type="EMBL" id="MDN4580898.1"/>
    </source>
</evidence>
<sequence length="76" mass="8224">MIGQRHAQPPASKLGERWQGGREEGQGDSGDEVVWKAARSTSSMLGMGRRAPGRVAVPDAFGQQRVYCRLAFSPVP</sequence>
<proteinExistence type="predicted"/>
<evidence type="ECO:0000313" key="4">
    <source>
        <dbReference type="Proteomes" id="UP001172788"/>
    </source>
</evidence>
<evidence type="ECO:0000256" key="1">
    <source>
        <dbReference type="SAM" id="MobiDB-lite"/>
    </source>
</evidence>
<evidence type="ECO:0000313" key="2">
    <source>
        <dbReference type="EMBL" id="MDN4575796.1"/>
    </source>
</evidence>
<dbReference type="EMBL" id="QAID01000045">
    <property type="protein sequence ID" value="MDN4580898.1"/>
    <property type="molecule type" value="Genomic_DNA"/>
</dbReference>
<dbReference type="EMBL" id="QAIC01000042">
    <property type="protein sequence ID" value="MDN4575796.1"/>
    <property type="molecule type" value="Genomic_DNA"/>
</dbReference>
<keyword evidence="4" id="KW-1185">Reference proteome</keyword>
<gene>
    <name evidence="2" type="ORF">DBA34_21350</name>
    <name evidence="3" type="ORF">DBB29_22595</name>
</gene>
<dbReference type="Proteomes" id="UP001172791">
    <property type="component" value="Unassembled WGS sequence"/>
</dbReference>